<feature type="compositionally biased region" description="Low complexity" evidence="3">
    <location>
        <begin position="282"/>
        <end position="295"/>
    </location>
</feature>
<evidence type="ECO:0000313" key="6">
    <source>
        <dbReference type="EMBL" id="CAI8000246.1"/>
    </source>
</evidence>
<dbReference type="PANTHER" id="PTHR19308">
    <property type="entry name" value="PHOSPHATIDYLCHOLINE TRANSFER PROTEIN"/>
    <property type="match status" value="1"/>
</dbReference>
<dbReference type="AlphaFoldDB" id="A0AA35R160"/>
<protein>
    <submittedName>
        <fullName evidence="6">Ceramide transfer protein</fullName>
    </submittedName>
</protein>
<evidence type="ECO:0000256" key="2">
    <source>
        <dbReference type="ARBA" id="ARBA00022824"/>
    </source>
</evidence>
<dbReference type="SUPFAM" id="SSF55961">
    <property type="entry name" value="Bet v1-like"/>
    <property type="match status" value="1"/>
</dbReference>
<dbReference type="GO" id="GO:0035621">
    <property type="term" value="P:ER to Golgi ceramide transport"/>
    <property type="evidence" value="ECO:0007669"/>
    <property type="project" value="TreeGrafter"/>
</dbReference>
<dbReference type="InterPro" id="IPR002913">
    <property type="entry name" value="START_lipid-bd_dom"/>
</dbReference>
<dbReference type="PANTHER" id="PTHR19308:SF53">
    <property type="entry name" value="CERAMIDE TRANSFER PROTEIN"/>
    <property type="match status" value="1"/>
</dbReference>
<feature type="compositionally biased region" description="Polar residues" evidence="3">
    <location>
        <begin position="510"/>
        <end position="526"/>
    </location>
</feature>
<reference evidence="6" key="1">
    <citation type="submission" date="2023-03" db="EMBL/GenBank/DDBJ databases">
        <authorList>
            <person name="Steffen K."/>
            <person name="Cardenas P."/>
        </authorList>
    </citation>
    <scope>NUCLEOTIDE SEQUENCE</scope>
</reference>
<gene>
    <name evidence="6" type="ORF">GBAR_LOCUS2877</name>
</gene>
<dbReference type="InterPro" id="IPR011993">
    <property type="entry name" value="PH-like_dom_sf"/>
</dbReference>
<feature type="compositionally biased region" description="Basic and acidic residues" evidence="3">
    <location>
        <begin position="245"/>
        <end position="260"/>
    </location>
</feature>
<comment type="caution">
    <text evidence="6">The sequence shown here is derived from an EMBL/GenBank/DDBJ whole genome shotgun (WGS) entry which is preliminary data.</text>
</comment>
<dbReference type="Pfam" id="PF00169">
    <property type="entry name" value="PH"/>
    <property type="match status" value="1"/>
</dbReference>
<dbReference type="SUPFAM" id="SSF50729">
    <property type="entry name" value="PH domain-like"/>
    <property type="match status" value="1"/>
</dbReference>
<evidence type="ECO:0000313" key="7">
    <source>
        <dbReference type="Proteomes" id="UP001174909"/>
    </source>
</evidence>
<dbReference type="Gene3D" id="3.30.530.20">
    <property type="match status" value="1"/>
</dbReference>
<keyword evidence="7" id="KW-1185">Reference proteome</keyword>
<dbReference type="SMART" id="SM00233">
    <property type="entry name" value="PH"/>
    <property type="match status" value="1"/>
</dbReference>
<dbReference type="SMART" id="SM00234">
    <property type="entry name" value="START"/>
    <property type="match status" value="1"/>
</dbReference>
<dbReference type="EMBL" id="CASHTH010000394">
    <property type="protein sequence ID" value="CAI8000246.1"/>
    <property type="molecule type" value="Genomic_DNA"/>
</dbReference>
<dbReference type="Proteomes" id="UP001174909">
    <property type="component" value="Unassembled WGS sequence"/>
</dbReference>
<dbReference type="GO" id="GO:0008289">
    <property type="term" value="F:lipid binding"/>
    <property type="evidence" value="ECO:0007669"/>
    <property type="project" value="InterPro"/>
</dbReference>
<evidence type="ECO:0000259" key="5">
    <source>
        <dbReference type="PROSITE" id="PS50848"/>
    </source>
</evidence>
<dbReference type="InterPro" id="IPR051213">
    <property type="entry name" value="START_lipid_transfer"/>
</dbReference>
<feature type="domain" description="PH" evidence="4">
    <location>
        <begin position="75"/>
        <end position="169"/>
    </location>
</feature>
<keyword evidence="2" id="KW-0256">Endoplasmic reticulum</keyword>
<dbReference type="InterPro" id="IPR023393">
    <property type="entry name" value="START-like_dom_sf"/>
</dbReference>
<feature type="region of interest" description="Disordered" evidence="3">
    <location>
        <begin position="460"/>
        <end position="527"/>
    </location>
</feature>
<feature type="compositionally biased region" description="Basic and acidic residues" evidence="3">
    <location>
        <begin position="481"/>
        <end position="491"/>
    </location>
</feature>
<dbReference type="GO" id="GO:0005783">
    <property type="term" value="C:endoplasmic reticulum"/>
    <property type="evidence" value="ECO:0007669"/>
    <property type="project" value="UniProtKB-SubCell"/>
</dbReference>
<feature type="region of interest" description="Disordered" evidence="3">
    <location>
        <begin position="241"/>
        <end position="343"/>
    </location>
</feature>
<dbReference type="Pfam" id="PF01852">
    <property type="entry name" value="START"/>
    <property type="match status" value="1"/>
</dbReference>
<organism evidence="6 7">
    <name type="scientific">Geodia barretti</name>
    <name type="common">Barrett's horny sponge</name>
    <dbReference type="NCBI Taxonomy" id="519541"/>
    <lineage>
        <taxon>Eukaryota</taxon>
        <taxon>Metazoa</taxon>
        <taxon>Porifera</taxon>
        <taxon>Demospongiae</taxon>
        <taxon>Heteroscleromorpha</taxon>
        <taxon>Tetractinellida</taxon>
        <taxon>Astrophorina</taxon>
        <taxon>Geodiidae</taxon>
        <taxon>Geodia</taxon>
    </lineage>
</organism>
<feature type="compositionally biased region" description="Polar residues" evidence="3">
    <location>
        <begin position="270"/>
        <end position="281"/>
    </location>
</feature>
<feature type="compositionally biased region" description="Polar residues" evidence="3">
    <location>
        <begin position="492"/>
        <end position="501"/>
    </location>
</feature>
<dbReference type="PROSITE" id="PS50848">
    <property type="entry name" value="START"/>
    <property type="match status" value="1"/>
</dbReference>
<dbReference type="PROSITE" id="PS50003">
    <property type="entry name" value="PH_DOMAIN"/>
    <property type="match status" value="1"/>
</dbReference>
<proteinExistence type="predicted"/>
<evidence type="ECO:0000256" key="1">
    <source>
        <dbReference type="ARBA" id="ARBA00004240"/>
    </source>
</evidence>
<dbReference type="CDD" id="cd13283">
    <property type="entry name" value="PH_GPBP"/>
    <property type="match status" value="1"/>
</dbReference>
<feature type="region of interest" description="Disordered" evidence="3">
    <location>
        <begin position="19"/>
        <end position="73"/>
    </location>
</feature>
<evidence type="ECO:0000259" key="4">
    <source>
        <dbReference type="PROSITE" id="PS50003"/>
    </source>
</evidence>
<name>A0AA35R160_GEOBA</name>
<dbReference type="Gene3D" id="2.30.29.30">
    <property type="entry name" value="Pleckstrin-homology domain (PH domain)/Phosphotyrosine-binding domain (PTB)"/>
    <property type="match status" value="1"/>
</dbReference>
<sequence length="785" mass="86597">MAKLMKTFIGQLGGMATRLAGGDDGAERADSGTGADVDDASSCNSVKAPTELSSKLSLSSGEEDRDSHGGAAGECPAKRGYLSKWTNYLHGWQERYVVVAEGILSYYKSESDTQFGCRGSISLHQVRLLLHEFDELRFDIRVHDCTYFFRTTSREELMYWTDTVEGNKRHLAETGFSMGHIRRQPSILSLSAISQASTSSSKLGYDFHTKLAEIETYRDILCRQVDTLQGYFDSLAAENNGAGKLNEDHQSTESFERLSEEDTASDGDVSRTSSTPNSPSLRPQNPTPNSSRSSTLPPPTSSHPSALSPLAHHHTTSSVVAHARSGGHRRTGSDPFSFAKPLPTRGTSYHSHFKGPLHHTPINPDFRGEAITFKATTVGIVASLSHCIEAMLKREEFWQRKYEKEEDKRRRAEVAAHAALNGPRIKAYKYAGPDYEEGPHSTLSEEEFFDALEMAFKSEEDREVEGGGGGGGAYDSSKVTTAEDRGEKGSSEENQNTPTKPESNRDEGTTEQQAAGSVTSSLSTVDGSVAQATCPDEIQHKSITGVTHRLTPLMSEKISQYARYLFEEVDNNWTVVHEDGEMKVYRREMEDGGVVVDPLKSYYNATGVSAREIANYFFEYDTRLEWENTVESATILEALSEDTIVFHHLHKRVWPSTQRDTVFCSHICTLPNAPREENQVGHTWMVGNFSIDHPAAPPSSKLIRATFQCGMVCQTVANGPVEQGTESLLTRNGINCKILYATNVNPGGWAPPAVVRTIGKREITKFLKKFSTMAQKKTSVNPLSL</sequence>
<accession>A0AA35R160</accession>
<comment type="subcellular location">
    <subcellularLocation>
        <location evidence="1">Endoplasmic reticulum</location>
    </subcellularLocation>
</comment>
<evidence type="ECO:0000256" key="3">
    <source>
        <dbReference type="SAM" id="MobiDB-lite"/>
    </source>
</evidence>
<feature type="domain" description="START" evidence="5">
    <location>
        <begin position="570"/>
        <end position="779"/>
    </location>
</feature>
<dbReference type="InterPro" id="IPR001849">
    <property type="entry name" value="PH_domain"/>
</dbReference>